<dbReference type="PIRSF" id="PIRSF015614">
    <property type="entry name" value="TRAF"/>
    <property type="match status" value="1"/>
</dbReference>
<dbReference type="GO" id="GO:0043122">
    <property type="term" value="P:regulation of canonical NF-kappaB signal transduction"/>
    <property type="evidence" value="ECO:0007669"/>
    <property type="project" value="TreeGrafter"/>
</dbReference>
<dbReference type="GO" id="GO:0006915">
    <property type="term" value="P:apoptotic process"/>
    <property type="evidence" value="ECO:0007669"/>
    <property type="project" value="UniProtKB-KW"/>
</dbReference>
<evidence type="ECO:0000256" key="3">
    <source>
        <dbReference type="ARBA" id="ARBA00022843"/>
    </source>
</evidence>
<dbReference type="Proteomes" id="UP000682733">
    <property type="component" value="Unassembled WGS sequence"/>
</dbReference>
<evidence type="ECO:0000313" key="9">
    <source>
        <dbReference type="EMBL" id="CAF3541027.1"/>
    </source>
</evidence>
<feature type="compositionally biased region" description="Polar residues" evidence="5">
    <location>
        <begin position="478"/>
        <end position="493"/>
    </location>
</feature>
<dbReference type="EMBL" id="CAJOBA010000555">
    <property type="protein sequence ID" value="CAF3541027.1"/>
    <property type="molecule type" value="Genomic_DNA"/>
</dbReference>
<dbReference type="EMBL" id="CAJNOQ010002503">
    <property type="protein sequence ID" value="CAF0961907.1"/>
    <property type="molecule type" value="Genomic_DNA"/>
</dbReference>
<accession>A0A814DXV6</accession>
<dbReference type="GO" id="GO:0008270">
    <property type="term" value="F:zinc ion binding"/>
    <property type="evidence" value="ECO:0007669"/>
    <property type="project" value="InterPro"/>
</dbReference>
<dbReference type="PROSITE" id="PS50144">
    <property type="entry name" value="MATH"/>
    <property type="match status" value="1"/>
</dbReference>
<dbReference type="OrthoDB" id="6499288at2759"/>
<keyword evidence="4" id="KW-0175">Coiled coil</keyword>
<evidence type="ECO:0000313" key="10">
    <source>
        <dbReference type="EMBL" id="CAF3736256.1"/>
    </source>
</evidence>
<evidence type="ECO:0000313" key="11">
    <source>
        <dbReference type="Proteomes" id="UP000663829"/>
    </source>
</evidence>
<dbReference type="InterPro" id="IPR012227">
    <property type="entry name" value="TNF_rcpt-assoc_TRAF_met"/>
</dbReference>
<dbReference type="Gene3D" id="3.30.40.10">
    <property type="entry name" value="Zinc/RING finger domain, C3HC4 (zinc finger)"/>
    <property type="match status" value="1"/>
</dbReference>
<gene>
    <name evidence="8" type="ORF">GPM918_LOCUS11799</name>
    <name evidence="7" type="ORF">OVA965_LOCUS2562</name>
    <name evidence="10" type="ORF">SRO942_LOCUS11795</name>
    <name evidence="9" type="ORF">TMI583_LOCUS2562</name>
</gene>
<dbReference type="GO" id="GO:0042981">
    <property type="term" value="P:regulation of apoptotic process"/>
    <property type="evidence" value="ECO:0007669"/>
    <property type="project" value="InterPro"/>
</dbReference>
<dbReference type="Proteomes" id="UP000677228">
    <property type="component" value="Unassembled WGS sequence"/>
</dbReference>
<keyword evidence="11" id="KW-1185">Reference proteome</keyword>
<evidence type="ECO:0000256" key="5">
    <source>
        <dbReference type="SAM" id="MobiDB-lite"/>
    </source>
</evidence>
<dbReference type="SUPFAM" id="SSF49599">
    <property type="entry name" value="TRAF domain-like"/>
    <property type="match status" value="1"/>
</dbReference>
<organism evidence="8 11">
    <name type="scientific">Didymodactylos carnosus</name>
    <dbReference type="NCBI Taxonomy" id="1234261"/>
    <lineage>
        <taxon>Eukaryota</taxon>
        <taxon>Metazoa</taxon>
        <taxon>Spiralia</taxon>
        <taxon>Gnathifera</taxon>
        <taxon>Rotifera</taxon>
        <taxon>Eurotatoria</taxon>
        <taxon>Bdelloidea</taxon>
        <taxon>Philodinida</taxon>
        <taxon>Philodinidae</taxon>
        <taxon>Didymodactylos</taxon>
    </lineage>
</organism>
<evidence type="ECO:0000313" key="7">
    <source>
        <dbReference type="EMBL" id="CAF0761236.1"/>
    </source>
</evidence>
<dbReference type="Proteomes" id="UP000663829">
    <property type="component" value="Unassembled WGS sequence"/>
</dbReference>
<evidence type="ECO:0000259" key="6">
    <source>
        <dbReference type="PROSITE" id="PS50144"/>
    </source>
</evidence>
<dbReference type="GO" id="GO:0007165">
    <property type="term" value="P:signal transduction"/>
    <property type="evidence" value="ECO:0007669"/>
    <property type="project" value="InterPro"/>
</dbReference>
<dbReference type="SMART" id="SM00061">
    <property type="entry name" value="MATH"/>
    <property type="match status" value="1"/>
</dbReference>
<dbReference type="GO" id="GO:0009898">
    <property type="term" value="C:cytoplasmic side of plasma membrane"/>
    <property type="evidence" value="ECO:0007669"/>
    <property type="project" value="TreeGrafter"/>
</dbReference>
<dbReference type="PANTHER" id="PTHR10131">
    <property type="entry name" value="TNF RECEPTOR ASSOCIATED FACTOR"/>
    <property type="match status" value="1"/>
</dbReference>
<dbReference type="InterPro" id="IPR013083">
    <property type="entry name" value="Znf_RING/FYVE/PHD"/>
</dbReference>
<proteinExistence type="predicted"/>
<dbReference type="InterPro" id="IPR002083">
    <property type="entry name" value="MATH/TRAF_dom"/>
</dbReference>
<dbReference type="Gene3D" id="2.60.210.10">
    <property type="entry name" value="Apoptosis, Tumor Necrosis Factor Receptor Associated Protein 2, Chain A"/>
    <property type="match status" value="1"/>
</dbReference>
<dbReference type="EMBL" id="CAJOBC010002502">
    <property type="protein sequence ID" value="CAF3736256.1"/>
    <property type="molecule type" value="Genomic_DNA"/>
</dbReference>
<reference evidence="8" key="1">
    <citation type="submission" date="2021-02" db="EMBL/GenBank/DDBJ databases">
        <authorList>
            <person name="Nowell W R."/>
        </authorList>
    </citation>
    <scope>NUCLEOTIDE SEQUENCE</scope>
</reference>
<keyword evidence="2" id="KW-0053">Apoptosis</keyword>
<keyword evidence="1" id="KW-1017">Isopeptide bond</keyword>
<protein>
    <recommendedName>
        <fullName evidence="6">MATH domain-containing protein</fullName>
    </recommendedName>
</protein>
<name>A0A814DXV6_9BILA</name>
<evidence type="ECO:0000313" key="8">
    <source>
        <dbReference type="EMBL" id="CAF0961907.1"/>
    </source>
</evidence>
<evidence type="ECO:0000256" key="2">
    <source>
        <dbReference type="ARBA" id="ARBA00022703"/>
    </source>
</evidence>
<dbReference type="InterPro" id="IPR049342">
    <property type="entry name" value="TRAF1-6_MATH_dom"/>
</dbReference>
<dbReference type="Proteomes" id="UP000681722">
    <property type="component" value="Unassembled WGS sequence"/>
</dbReference>
<dbReference type="GO" id="GO:0005164">
    <property type="term" value="F:tumor necrosis factor receptor binding"/>
    <property type="evidence" value="ECO:0007669"/>
    <property type="project" value="TreeGrafter"/>
</dbReference>
<dbReference type="CDD" id="cd00270">
    <property type="entry name" value="MATH_TRAF_C"/>
    <property type="match status" value="1"/>
</dbReference>
<dbReference type="FunFam" id="2.60.210.10:FF:000001">
    <property type="entry name" value="TNF receptor-associated factor"/>
    <property type="match status" value="1"/>
</dbReference>
<comment type="caution">
    <text evidence="8">The sequence shown here is derived from an EMBL/GenBank/DDBJ whole genome shotgun (WGS) entry which is preliminary data.</text>
</comment>
<evidence type="ECO:0000256" key="4">
    <source>
        <dbReference type="ARBA" id="ARBA00023054"/>
    </source>
</evidence>
<dbReference type="InterPro" id="IPR008974">
    <property type="entry name" value="TRAF-like"/>
</dbReference>
<evidence type="ECO:0000256" key="1">
    <source>
        <dbReference type="ARBA" id="ARBA00022499"/>
    </source>
</evidence>
<dbReference type="Pfam" id="PF21355">
    <property type="entry name" value="TRAF-mep_MATH"/>
    <property type="match status" value="1"/>
</dbReference>
<feature type="domain" description="MATH" evidence="6">
    <location>
        <begin position="279"/>
        <end position="426"/>
    </location>
</feature>
<keyword evidence="3" id="KW-0832">Ubl conjugation</keyword>
<feature type="region of interest" description="Disordered" evidence="5">
    <location>
        <begin position="451"/>
        <end position="493"/>
    </location>
</feature>
<dbReference type="EMBL" id="CAJNOK010000555">
    <property type="protein sequence ID" value="CAF0761236.1"/>
    <property type="molecule type" value="Genomic_DNA"/>
</dbReference>
<dbReference type="AlphaFoldDB" id="A0A814DXV6"/>
<sequence>MLEMMDDKGFQRDLLRLKVNCIRCDWKGLLKSYPEHLDKDHTNWTCEYCNEIFLLASLMDEHKKNSCSKIAVACVLVNLGCSNKLSKSNMSEHFLSELHQRCLLVFIHQIIMLIHLHMNNNSLTELVQSQGLQLLPSLMTVTSAATSIVRTTTDQTVVNGKVEEGAFNLVPLAISNAKSLVSSADINDFYGKLSQNYETLMVSIKDIQILSEDSVRLSTESLRHQNILQSCQIEINQIKQSVDEKDSYIAGIAPSYEILQQETSSMKQKVDDLQSISLDGTLIWKITNVSENMVDAQSERQTSIYSPPFYSSRTGYKMRARLYLHGDGNARRTHMSLFFVIMRGVYDAILTWPFNFKVTFCLFDLSGQQQHIIDSFRPDIKSNSFQRPRSEMNIASGIPKFIPLSIIQQDNNSYIRDNTMYIKVIVDFEDTPKMMLSYALTLNSGLPHHIQQSMMKQEVEKRQSGQPQPPMSSQQEQATVSETSSTLDNFNHP</sequence>
<dbReference type="PANTHER" id="PTHR10131:SF138">
    <property type="entry name" value="RE66324P"/>
    <property type="match status" value="1"/>
</dbReference>